<dbReference type="HOGENOM" id="CLU_1695253_0_0_1"/>
<name>W9YHC8_9EURO</name>
<dbReference type="InterPro" id="IPR021858">
    <property type="entry name" value="Fun_TF"/>
</dbReference>
<dbReference type="AlphaFoldDB" id="W9YHC8"/>
<dbReference type="Proteomes" id="UP000019478">
    <property type="component" value="Unassembled WGS sequence"/>
</dbReference>
<dbReference type="PANTHER" id="PTHR37540:SF5">
    <property type="entry name" value="TRANSCRIPTION FACTOR DOMAIN-CONTAINING PROTEIN"/>
    <property type="match status" value="1"/>
</dbReference>
<reference evidence="1 2" key="1">
    <citation type="submission" date="2013-03" db="EMBL/GenBank/DDBJ databases">
        <title>The Genome Sequence of Capronia epimyces CBS 606.96.</title>
        <authorList>
            <consortium name="The Broad Institute Genomics Platform"/>
            <person name="Cuomo C."/>
            <person name="de Hoog S."/>
            <person name="Gorbushina A."/>
            <person name="Walker B."/>
            <person name="Young S.K."/>
            <person name="Zeng Q."/>
            <person name="Gargeya S."/>
            <person name="Fitzgerald M."/>
            <person name="Haas B."/>
            <person name="Abouelleil A."/>
            <person name="Allen A.W."/>
            <person name="Alvarado L."/>
            <person name="Arachchi H.M."/>
            <person name="Berlin A.M."/>
            <person name="Chapman S.B."/>
            <person name="Gainer-Dewar J."/>
            <person name="Goldberg J."/>
            <person name="Griggs A."/>
            <person name="Gujja S."/>
            <person name="Hansen M."/>
            <person name="Howarth C."/>
            <person name="Imamovic A."/>
            <person name="Ireland A."/>
            <person name="Larimer J."/>
            <person name="McCowan C."/>
            <person name="Murphy C."/>
            <person name="Pearson M."/>
            <person name="Poon T.W."/>
            <person name="Priest M."/>
            <person name="Roberts A."/>
            <person name="Saif S."/>
            <person name="Shea T."/>
            <person name="Sisk P."/>
            <person name="Sykes S."/>
            <person name="Wortman J."/>
            <person name="Nusbaum C."/>
            <person name="Birren B."/>
        </authorList>
    </citation>
    <scope>NUCLEOTIDE SEQUENCE [LARGE SCALE GENOMIC DNA]</scope>
    <source>
        <strain evidence="1 2">CBS 606.96</strain>
    </source>
</reference>
<sequence>MTVIFPLMAAIGFRSDPHEPLHTIASDAAALHINAFAMDGFIDKILRRQGLGLVPGQGQEKEKESKSKSTLNPAAMLHLQKGLRLLRERLLAQDDDDTKLSDSTISTVVKLASAAHFDGDSHTARQHMDGLRKMVALRGGMDVFKHRKLQTEMLR</sequence>
<dbReference type="PANTHER" id="PTHR37540">
    <property type="entry name" value="TRANSCRIPTION FACTOR (ACR-2), PUTATIVE-RELATED-RELATED"/>
    <property type="match status" value="1"/>
</dbReference>
<dbReference type="EMBL" id="AMGY01000001">
    <property type="protein sequence ID" value="EXJ91933.1"/>
    <property type="molecule type" value="Genomic_DNA"/>
</dbReference>
<dbReference type="STRING" id="1182542.W9YHC8"/>
<keyword evidence="2" id="KW-1185">Reference proteome</keyword>
<evidence type="ECO:0000313" key="2">
    <source>
        <dbReference type="Proteomes" id="UP000019478"/>
    </source>
</evidence>
<dbReference type="GeneID" id="19164623"/>
<proteinExistence type="predicted"/>
<protein>
    <submittedName>
        <fullName evidence="1">Uncharacterized protein</fullName>
    </submittedName>
</protein>
<accession>W9YHC8</accession>
<dbReference type="OrthoDB" id="4158087at2759"/>
<gene>
    <name evidence="1" type="ORF">A1O3_00483</name>
</gene>
<comment type="caution">
    <text evidence="1">The sequence shown here is derived from an EMBL/GenBank/DDBJ whole genome shotgun (WGS) entry which is preliminary data.</text>
</comment>
<organism evidence="1 2">
    <name type="scientific">Capronia epimyces CBS 606.96</name>
    <dbReference type="NCBI Taxonomy" id="1182542"/>
    <lineage>
        <taxon>Eukaryota</taxon>
        <taxon>Fungi</taxon>
        <taxon>Dikarya</taxon>
        <taxon>Ascomycota</taxon>
        <taxon>Pezizomycotina</taxon>
        <taxon>Eurotiomycetes</taxon>
        <taxon>Chaetothyriomycetidae</taxon>
        <taxon>Chaetothyriales</taxon>
        <taxon>Herpotrichiellaceae</taxon>
        <taxon>Capronia</taxon>
    </lineage>
</organism>
<evidence type="ECO:0000313" key="1">
    <source>
        <dbReference type="EMBL" id="EXJ91933.1"/>
    </source>
</evidence>
<dbReference type="Pfam" id="PF11951">
    <property type="entry name" value="Fungal_trans_2"/>
    <property type="match status" value="1"/>
</dbReference>
<dbReference type="RefSeq" id="XP_007728823.1">
    <property type="nucleotide sequence ID" value="XM_007730633.1"/>
</dbReference>